<feature type="non-terminal residue" evidence="2">
    <location>
        <position position="1"/>
    </location>
</feature>
<feature type="compositionally biased region" description="Low complexity" evidence="1">
    <location>
        <begin position="23"/>
        <end position="37"/>
    </location>
</feature>
<feature type="region of interest" description="Disordered" evidence="1">
    <location>
        <begin position="70"/>
        <end position="91"/>
    </location>
</feature>
<evidence type="ECO:0000313" key="2">
    <source>
        <dbReference type="EMBL" id="CAA9217040.1"/>
    </source>
</evidence>
<gene>
    <name evidence="2" type="ORF">AVDCRST_MAG08-443</name>
</gene>
<accession>A0A6J4H7H4</accession>
<dbReference type="EMBL" id="CADCTG010000049">
    <property type="protein sequence ID" value="CAA9217040.1"/>
    <property type="molecule type" value="Genomic_DNA"/>
</dbReference>
<protein>
    <submittedName>
        <fullName evidence="2">Uncharacterized protein</fullName>
    </submittedName>
</protein>
<organism evidence="2">
    <name type="scientific">uncultured Acetobacteraceae bacterium</name>
    <dbReference type="NCBI Taxonomy" id="169975"/>
    <lineage>
        <taxon>Bacteria</taxon>
        <taxon>Pseudomonadati</taxon>
        <taxon>Pseudomonadota</taxon>
        <taxon>Alphaproteobacteria</taxon>
        <taxon>Acetobacterales</taxon>
        <taxon>Acetobacteraceae</taxon>
        <taxon>environmental samples</taxon>
    </lineage>
</organism>
<reference evidence="2" key="1">
    <citation type="submission" date="2020-02" db="EMBL/GenBank/DDBJ databases">
        <authorList>
            <person name="Meier V. D."/>
        </authorList>
    </citation>
    <scope>NUCLEOTIDE SEQUENCE</scope>
    <source>
        <strain evidence="2">AVDCRST_MAG08</strain>
    </source>
</reference>
<feature type="region of interest" description="Disordered" evidence="1">
    <location>
        <begin position="1"/>
        <end position="50"/>
    </location>
</feature>
<proteinExistence type="predicted"/>
<name>A0A6J4H7H4_9PROT</name>
<evidence type="ECO:0000256" key="1">
    <source>
        <dbReference type="SAM" id="MobiDB-lite"/>
    </source>
</evidence>
<feature type="compositionally biased region" description="Polar residues" evidence="1">
    <location>
        <begin position="70"/>
        <end position="79"/>
    </location>
</feature>
<dbReference type="AlphaFoldDB" id="A0A6J4H7H4"/>
<sequence>CGQTSIRAGSPSSTRPGPPRIWPGATAAHPAANAPSARCRTGTGGSPPWWPRCGRRATPLRRCSMAPSTARGSWLTCGSSWPRRSARRRAG</sequence>
<feature type="non-terminal residue" evidence="2">
    <location>
        <position position="91"/>
    </location>
</feature>